<proteinExistence type="inferred from homology"/>
<dbReference type="Gene3D" id="3.30.2140.10">
    <property type="entry name" value="Arylamine N-acetyltransferase"/>
    <property type="match status" value="1"/>
</dbReference>
<dbReference type="Proteomes" id="UP000612585">
    <property type="component" value="Unassembled WGS sequence"/>
</dbReference>
<dbReference type="Gene3D" id="2.40.128.150">
    <property type="entry name" value="Cysteine proteinases"/>
    <property type="match status" value="1"/>
</dbReference>
<dbReference type="InterPro" id="IPR038765">
    <property type="entry name" value="Papain-like_cys_pep_sf"/>
</dbReference>
<comment type="caution">
    <text evidence="3">The sequence shown here is derived from an EMBL/GenBank/DDBJ whole genome shotgun (WGS) entry which is preliminary data.</text>
</comment>
<accession>A0A8J3Z0J0</accession>
<evidence type="ECO:0000256" key="2">
    <source>
        <dbReference type="RuleBase" id="RU003452"/>
    </source>
</evidence>
<comment type="similarity">
    <text evidence="1 2">Belongs to the arylamine N-acetyltransferase family.</text>
</comment>
<evidence type="ECO:0000256" key="1">
    <source>
        <dbReference type="ARBA" id="ARBA00006547"/>
    </source>
</evidence>
<gene>
    <name evidence="3" type="primary">nat</name>
    <name evidence="3" type="ORF">Vau01_015940</name>
</gene>
<evidence type="ECO:0000313" key="3">
    <source>
        <dbReference type="EMBL" id="GIJ54078.1"/>
    </source>
</evidence>
<dbReference type="PRINTS" id="PR01543">
    <property type="entry name" value="ANATRNSFRASE"/>
</dbReference>
<dbReference type="PANTHER" id="PTHR11786">
    <property type="entry name" value="N-HYDROXYARYLAMINE O-ACETYLTRANSFERASE"/>
    <property type="match status" value="1"/>
</dbReference>
<dbReference type="PANTHER" id="PTHR11786:SF0">
    <property type="entry name" value="ARYLAMINE N-ACETYLTRANSFERASE 4-RELATED"/>
    <property type="match status" value="1"/>
</dbReference>
<organism evidence="3 4">
    <name type="scientific">Virgisporangium aurantiacum</name>
    <dbReference type="NCBI Taxonomy" id="175570"/>
    <lineage>
        <taxon>Bacteria</taxon>
        <taxon>Bacillati</taxon>
        <taxon>Actinomycetota</taxon>
        <taxon>Actinomycetes</taxon>
        <taxon>Micromonosporales</taxon>
        <taxon>Micromonosporaceae</taxon>
        <taxon>Virgisporangium</taxon>
    </lineage>
</organism>
<dbReference type="AlphaFoldDB" id="A0A8J3Z0J0"/>
<name>A0A8J3Z0J0_9ACTN</name>
<dbReference type="EMBL" id="BOPG01000010">
    <property type="protein sequence ID" value="GIJ54078.1"/>
    <property type="molecule type" value="Genomic_DNA"/>
</dbReference>
<keyword evidence="4" id="KW-1185">Reference proteome</keyword>
<evidence type="ECO:0000313" key="4">
    <source>
        <dbReference type="Proteomes" id="UP000612585"/>
    </source>
</evidence>
<dbReference type="RefSeq" id="WP_203988737.1">
    <property type="nucleotide sequence ID" value="NZ_BOPG01000010.1"/>
</dbReference>
<sequence length="275" mass="30712">MSNDQWHTRRLDLDAYLRRVGYTGSPEPDERTLEALHRAHIASIAFENLDVILGRGISVDLVDVQDKLVEHGRGGYCYEHAVLFGAVLERIGFRVDRLLARTGDPAEHPRPRSHMVLGVATGPRRWLADVGFGSGLLAPLALSADGVHRQGGWSYRLLRGDDGAWRLREHNGDTWTTLMTFTEEPQYLVDVEVANYNTSTNPNSPFTQRPVVVRKDDASVRRLLGREYSIERPGEPTRQRLLADDEVAETLTGEFGLPLTPAEVAALIDDKVVAR</sequence>
<dbReference type="Pfam" id="PF00797">
    <property type="entry name" value="Acetyltransf_2"/>
    <property type="match status" value="1"/>
</dbReference>
<protein>
    <submittedName>
        <fullName evidence="3">Arylamine N-acetyltransferase</fullName>
    </submittedName>
</protein>
<reference evidence="3" key="1">
    <citation type="submission" date="2021-01" db="EMBL/GenBank/DDBJ databases">
        <title>Whole genome shotgun sequence of Virgisporangium aurantiacum NBRC 16421.</title>
        <authorList>
            <person name="Komaki H."/>
            <person name="Tamura T."/>
        </authorList>
    </citation>
    <scope>NUCLEOTIDE SEQUENCE</scope>
    <source>
        <strain evidence="3">NBRC 16421</strain>
    </source>
</reference>
<dbReference type="GO" id="GO:0016407">
    <property type="term" value="F:acetyltransferase activity"/>
    <property type="evidence" value="ECO:0007669"/>
    <property type="project" value="InterPro"/>
</dbReference>
<dbReference type="InterPro" id="IPR001447">
    <property type="entry name" value="Arylamine_N-AcTrfase"/>
</dbReference>
<dbReference type="SUPFAM" id="SSF54001">
    <property type="entry name" value="Cysteine proteinases"/>
    <property type="match status" value="1"/>
</dbReference>